<dbReference type="PANTHER" id="PTHR35176:SF2">
    <property type="entry name" value="F420H(2)-DEPENDENT REDUCTASE RV1155"/>
    <property type="match status" value="1"/>
</dbReference>
<protein>
    <submittedName>
        <fullName evidence="3">PPOX class F420-dependent enzyme</fullName>
    </submittedName>
</protein>
<dbReference type="InterPro" id="IPR052019">
    <property type="entry name" value="F420H2_bilvrd_red/Heme_oxyg"/>
</dbReference>
<evidence type="ECO:0000256" key="1">
    <source>
        <dbReference type="ARBA" id="ARBA00023002"/>
    </source>
</evidence>
<dbReference type="InterPro" id="IPR011576">
    <property type="entry name" value="Pyridox_Oxase_N"/>
</dbReference>
<dbReference type="OrthoDB" id="1094370at2"/>
<sequence>MAPNIATNTAVTLDELLDFVRPRHRAILLTRRADGSPQGSPLTCGVDDSGRIVVSTYPERAKTRNAKRDERVSLIVLSDEWNGPWVQIDGTAEVIDPPDSVEPLVEYYRNIAGEHPDWDEYRQAMIKQGKAIIRVTPVRWGPVATGGFPARLVASED</sequence>
<keyword evidence="4" id="KW-1185">Reference proteome</keyword>
<organism evidence="3 4">
    <name type="scientific">Streptomyces colonosanans</name>
    <dbReference type="NCBI Taxonomy" id="1428652"/>
    <lineage>
        <taxon>Bacteria</taxon>
        <taxon>Bacillati</taxon>
        <taxon>Actinomycetota</taxon>
        <taxon>Actinomycetes</taxon>
        <taxon>Kitasatosporales</taxon>
        <taxon>Streptomycetaceae</taxon>
        <taxon>Streptomyces</taxon>
    </lineage>
</organism>
<reference evidence="3 4" key="1">
    <citation type="submission" date="2016-10" db="EMBL/GenBank/DDBJ databases">
        <title>Genome sequence of Streptomyces sp. MUSC 93.</title>
        <authorList>
            <person name="Lee L.-H."/>
            <person name="Ser H.-L."/>
            <person name="Law J.W.-F."/>
        </authorList>
    </citation>
    <scope>NUCLEOTIDE SEQUENCE [LARGE SCALE GENOMIC DNA]</scope>
    <source>
        <strain evidence="3 4">MUSC 93</strain>
    </source>
</reference>
<name>A0A1S2PE00_9ACTN</name>
<dbReference type="FunFam" id="2.30.110.10:FF:000006">
    <property type="entry name" value="PPOX class F420-dependent enzyme"/>
    <property type="match status" value="1"/>
</dbReference>
<dbReference type="PANTHER" id="PTHR35176">
    <property type="entry name" value="HEME OXYGENASE HI_0854-RELATED"/>
    <property type="match status" value="1"/>
</dbReference>
<dbReference type="EMBL" id="MLYP01000039">
    <property type="protein sequence ID" value="OIJ92028.1"/>
    <property type="molecule type" value="Genomic_DNA"/>
</dbReference>
<evidence type="ECO:0000259" key="2">
    <source>
        <dbReference type="Pfam" id="PF01243"/>
    </source>
</evidence>
<dbReference type="Gene3D" id="2.30.110.10">
    <property type="entry name" value="Electron Transport, Fmn-binding Protein, Chain A"/>
    <property type="match status" value="1"/>
</dbReference>
<dbReference type="Pfam" id="PF01243">
    <property type="entry name" value="PNPOx_N"/>
    <property type="match status" value="1"/>
</dbReference>
<feature type="domain" description="Pyridoxamine 5'-phosphate oxidase N-terminal" evidence="2">
    <location>
        <begin position="14"/>
        <end position="141"/>
    </location>
</feature>
<dbReference type="GO" id="GO:0016627">
    <property type="term" value="F:oxidoreductase activity, acting on the CH-CH group of donors"/>
    <property type="evidence" value="ECO:0007669"/>
    <property type="project" value="TreeGrafter"/>
</dbReference>
<comment type="caution">
    <text evidence="3">The sequence shown here is derived from an EMBL/GenBank/DDBJ whole genome shotgun (WGS) entry which is preliminary data.</text>
</comment>
<dbReference type="InterPro" id="IPR012349">
    <property type="entry name" value="Split_barrel_FMN-bd"/>
</dbReference>
<gene>
    <name evidence="3" type="ORF">BIV24_14810</name>
</gene>
<dbReference type="GO" id="GO:0070967">
    <property type="term" value="F:coenzyme F420 binding"/>
    <property type="evidence" value="ECO:0007669"/>
    <property type="project" value="TreeGrafter"/>
</dbReference>
<evidence type="ECO:0000313" key="4">
    <source>
        <dbReference type="Proteomes" id="UP000179935"/>
    </source>
</evidence>
<dbReference type="SUPFAM" id="SSF50475">
    <property type="entry name" value="FMN-binding split barrel"/>
    <property type="match status" value="1"/>
</dbReference>
<dbReference type="GO" id="GO:0005829">
    <property type="term" value="C:cytosol"/>
    <property type="evidence" value="ECO:0007669"/>
    <property type="project" value="TreeGrafter"/>
</dbReference>
<proteinExistence type="predicted"/>
<accession>A0A1S2PE00</accession>
<dbReference type="InterPro" id="IPR019920">
    <property type="entry name" value="F420-binding_dom_put"/>
</dbReference>
<evidence type="ECO:0000313" key="3">
    <source>
        <dbReference type="EMBL" id="OIJ92028.1"/>
    </source>
</evidence>
<dbReference type="RefSeq" id="WP_071366757.1">
    <property type="nucleotide sequence ID" value="NZ_MLYP01000039.1"/>
</dbReference>
<dbReference type="Proteomes" id="UP000179935">
    <property type="component" value="Unassembled WGS sequence"/>
</dbReference>
<dbReference type="STRING" id="1428652.BIV24_14810"/>
<dbReference type="AlphaFoldDB" id="A0A1S2PE00"/>
<keyword evidence="1" id="KW-0560">Oxidoreductase</keyword>
<dbReference type="NCBIfam" id="TIGR03618">
    <property type="entry name" value="Rv1155_F420"/>
    <property type="match status" value="1"/>
</dbReference>